<dbReference type="Proteomes" id="UP000267821">
    <property type="component" value="Unassembled WGS sequence"/>
</dbReference>
<evidence type="ECO:0000313" key="3">
    <source>
        <dbReference type="EMBL" id="RPB22741.1"/>
    </source>
</evidence>
<dbReference type="OrthoDB" id="342264at2759"/>
<feature type="region of interest" description="Disordered" evidence="1">
    <location>
        <begin position="700"/>
        <end position="724"/>
    </location>
</feature>
<feature type="compositionally biased region" description="Basic residues" evidence="1">
    <location>
        <begin position="604"/>
        <end position="613"/>
    </location>
</feature>
<feature type="compositionally biased region" description="Basic and acidic residues" evidence="1">
    <location>
        <begin position="654"/>
        <end position="666"/>
    </location>
</feature>
<feature type="compositionally biased region" description="Polar residues" evidence="1">
    <location>
        <begin position="16"/>
        <end position="30"/>
    </location>
</feature>
<feature type="compositionally biased region" description="Basic residues" evidence="1">
    <location>
        <begin position="1"/>
        <end position="12"/>
    </location>
</feature>
<feature type="region of interest" description="Disordered" evidence="1">
    <location>
        <begin position="225"/>
        <end position="277"/>
    </location>
</feature>
<feature type="compositionally biased region" description="Basic and acidic residues" evidence="1">
    <location>
        <begin position="614"/>
        <end position="626"/>
    </location>
</feature>
<feature type="compositionally biased region" description="Acidic residues" evidence="1">
    <location>
        <begin position="574"/>
        <end position="593"/>
    </location>
</feature>
<feature type="compositionally biased region" description="Basic and acidic residues" evidence="1">
    <location>
        <begin position="241"/>
        <end position="259"/>
    </location>
</feature>
<evidence type="ECO:0000259" key="2">
    <source>
        <dbReference type="PROSITE" id="PS50172"/>
    </source>
</evidence>
<sequence length="920" mass="100651">MSHLHPPTRSHLRLYTPTSTSHPKQPSSTIFPLHPPGPTIATYAIRHNTASDTENVGLVAGRLWNDEELRTPPPPLAAEGGIENAREGDCLREGKDEAESEQINILDSIRRQRKREQEELDLTSPALLLLHVYPSGTTFLEAPPPPPHIPTTISLLRLPHGHTTAPARRQPTTVPPSHPPNHIFIPLDSDCRIIITTNKHTHKLLYQTVEMSIAVPSTSEVNNTRVEIYSTGREYTEDRDDLSRSGGDTEQRKKERGEGGEEVEGGLSTPPLGLDGKEVTRVLDTPHAHDKQKSNFNYERLVLEEAQGGGSTLAGFEPTPDETARRLFNDRGEEDKPGTGEHLVLDDDVTGDEDEDVIPTMPVDMARSDTSRVSAPVSFIGTLPPSSGGAGAGSPMEGELWIAKSTSPMEEGVEEEQQEELPDSLPEVAQDIRKLRHTPAGFKTYGHRRGTPGYEKKQKKTEVEGLGEDKGSPKSLRSDVQGNSNNNNAKTNAKGNGRRKGKAPERGIEESSQIVRGEQEKEDMDIDEEEVKEKEPEVSQTMGRKSQLKRPRKDVTTATPGKRKRGLAKKQEEVAESADEDEVRLEEEVEAEEIVEKVIEQIKSARKKNLKQKVKGEEEEKKENKKPPKKKARTAIGKAEREDNGMNTQYTFHGSDEEVKEEEKADSQQPSPPPVKTPAKRGRKSIAVAVGIINTPSKPFVIPPSTSTSPNHAPKTTSSYSGPAPKIVFSNSTFPDRKDATSILRALGVKKAQKVTEKGVTHLVVGSGGLVRSSKLALALTLGLDIITDSWLLDSYNSPQAELLDAEPYTPSDASAEQNWGFDLPSAIARGKSGQLATLLEGYEVVYLTPLLVAHLKYSDQESGFLDILKATGAGRVLKRAPKGSVEEEGLEEGKGLIFGAAEGEKEVEVVRWKGGGWVV</sequence>
<feature type="domain" description="BRCT" evidence="2">
    <location>
        <begin position="724"/>
        <end position="796"/>
    </location>
</feature>
<organism evidence="3 4">
    <name type="scientific">Terfezia boudieri ATCC MYA-4762</name>
    <dbReference type="NCBI Taxonomy" id="1051890"/>
    <lineage>
        <taxon>Eukaryota</taxon>
        <taxon>Fungi</taxon>
        <taxon>Dikarya</taxon>
        <taxon>Ascomycota</taxon>
        <taxon>Pezizomycotina</taxon>
        <taxon>Pezizomycetes</taxon>
        <taxon>Pezizales</taxon>
        <taxon>Pezizaceae</taxon>
        <taxon>Terfezia</taxon>
    </lineage>
</organism>
<dbReference type="Pfam" id="PF00533">
    <property type="entry name" value="BRCT"/>
    <property type="match status" value="1"/>
</dbReference>
<proteinExistence type="predicted"/>
<feature type="region of interest" description="Disordered" evidence="1">
    <location>
        <begin position="1"/>
        <end position="35"/>
    </location>
</feature>
<feature type="region of interest" description="Disordered" evidence="1">
    <location>
        <begin position="407"/>
        <end position="683"/>
    </location>
</feature>
<dbReference type="SUPFAM" id="SSF52113">
    <property type="entry name" value="BRCT domain"/>
    <property type="match status" value="1"/>
</dbReference>
<name>A0A3N4LQ21_9PEZI</name>
<dbReference type="CDD" id="cd00027">
    <property type="entry name" value="BRCT"/>
    <property type="match status" value="1"/>
</dbReference>
<feature type="compositionally biased region" description="Acidic residues" evidence="1">
    <location>
        <begin position="411"/>
        <end position="422"/>
    </location>
</feature>
<dbReference type="SMART" id="SM00292">
    <property type="entry name" value="BRCT"/>
    <property type="match status" value="1"/>
</dbReference>
<gene>
    <name evidence="3" type="ORF">L211DRAFT_850478</name>
</gene>
<feature type="compositionally biased region" description="Basic and acidic residues" evidence="1">
    <location>
        <begin position="454"/>
        <end position="472"/>
    </location>
</feature>
<evidence type="ECO:0000256" key="1">
    <source>
        <dbReference type="SAM" id="MobiDB-lite"/>
    </source>
</evidence>
<feature type="compositionally biased region" description="Low complexity" evidence="1">
    <location>
        <begin position="482"/>
        <end position="495"/>
    </location>
</feature>
<dbReference type="InterPro" id="IPR001357">
    <property type="entry name" value="BRCT_dom"/>
</dbReference>
<keyword evidence="4" id="KW-1185">Reference proteome</keyword>
<dbReference type="PROSITE" id="PS50172">
    <property type="entry name" value="BRCT"/>
    <property type="match status" value="1"/>
</dbReference>
<reference evidence="3 4" key="1">
    <citation type="journal article" date="2018" name="Nat. Ecol. Evol.">
        <title>Pezizomycetes genomes reveal the molecular basis of ectomycorrhizal truffle lifestyle.</title>
        <authorList>
            <person name="Murat C."/>
            <person name="Payen T."/>
            <person name="Noel B."/>
            <person name="Kuo A."/>
            <person name="Morin E."/>
            <person name="Chen J."/>
            <person name="Kohler A."/>
            <person name="Krizsan K."/>
            <person name="Balestrini R."/>
            <person name="Da Silva C."/>
            <person name="Montanini B."/>
            <person name="Hainaut M."/>
            <person name="Levati E."/>
            <person name="Barry K.W."/>
            <person name="Belfiori B."/>
            <person name="Cichocki N."/>
            <person name="Clum A."/>
            <person name="Dockter R.B."/>
            <person name="Fauchery L."/>
            <person name="Guy J."/>
            <person name="Iotti M."/>
            <person name="Le Tacon F."/>
            <person name="Lindquist E.A."/>
            <person name="Lipzen A."/>
            <person name="Malagnac F."/>
            <person name="Mello A."/>
            <person name="Molinier V."/>
            <person name="Miyauchi S."/>
            <person name="Poulain J."/>
            <person name="Riccioni C."/>
            <person name="Rubini A."/>
            <person name="Sitrit Y."/>
            <person name="Splivallo R."/>
            <person name="Traeger S."/>
            <person name="Wang M."/>
            <person name="Zifcakova L."/>
            <person name="Wipf D."/>
            <person name="Zambonelli A."/>
            <person name="Paolocci F."/>
            <person name="Nowrousian M."/>
            <person name="Ottonello S."/>
            <person name="Baldrian P."/>
            <person name="Spatafora J.W."/>
            <person name="Henrissat B."/>
            <person name="Nagy L.G."/>
            <person name="Aury J.M."/>
            <person name="Wincker P."/>
            <person name="Grigoriev I.V."/>
            <person name="Bonfante P."/>
            <person name="Martin F.M."/>
        </authorList>
    </citation>
    <scope>NUCLEOTIDE SEQUENCE [LARGE SCALE GENOMIC DNA]</scope>
    <source>
        <strain evidence="3 4">ATCC MYA-4762</strain>
    </source>
</reference>
<dbReference type="AlphaFoldDB" id="A0A3N4LQ21"/>
<dbReference type="InParanoid" id="A0A3N4LQ21"/>
<feature type="compositionally biased region" description="Polar residues" evidence="1">
    <location>
        <begin position="704"/>
        <end position="721"/>
    </location>
</feature>
<protein>
    <recommendedName>
        <fullName evidence="2">BRCT domain-containing protein</fullName>
    </recommendedName>
</protein>
<feature type="compositionally biased region" description="Acidic residues" evidence="1">
    <location>
        <begin position="520"/>
        <end position="530"/>
    </location>
</feature>
<dbReference type="EMBL" id="ML121550">
    <property type="protein sequence ID" value="RPB22741.1"/>
    <property type="molecule type" value="Genomic_DNA"/>
</dbReference>
<evidence type="ECO:0000313" key="4">
    <source>
        <dbReference type="Proteomes" id="UP000267821"/>
    </source>
</evidence>
<dbReference type="Gene3D" id="3.40.50.10190">
    <property type="entry name" value="BRCT domain"/>
    <property type="match status" value="1"/>
</dbReference>
<accession>A0A3N4LQ21</accession>
<dbReference type="STRING" id="1051890.A0A3N4LQ21"/>
<dbReference type="InterPro" id="IPR036420">
    <property type="entry name" value="BRCT_dom_sf"/>
</dbReference>